<dbReference type="RefSeq" id="WP_311870422.1">
    <property type="nucleotide sequence ID" value="NZ_JAUZVT010000002.1"/>
</dbReference>
<sequence>MTTASQAQTLREIQAGVASLIRGELDGFFGSLNLEKPDKVRDALLQFVPLLVRRYGQGAASVAADWYDEVRAGANVRSRFRAQVADPVAADRVERAVRFAAGHLFTATPALALPAILAPAARYTAEPARLTITQSVEADPDAYGWSRRVRAGACRFCRALEQRGRTYRRSTADFAAHNDCGCVAVPNWNSKAPEVPAAAYLASARTGGMSARAKAAHNAKVRDWLDSESPSDEHDH</sequence>
<proteinExistence type="predicted"/>
<dbReference type="Proteomes" id="UP001262835">
    <property type="component" value="Unassembled WGS sequence"/>
</dbReference>
<evidence type="ECO:0000256" key="1">
    <source>
        <dbReference type="SAM" id="MobiDB-lite"/>
    </source>
</evidence>
<feature type="region of interest" description="Disordered" evidence="1">
    <location>
        <begin position="217"/>
        <end position="236"/>
    </location>
</feature>
<evidence type="ECO:0000313" key="3">
    <source>
        <dbReference type="Proteomes" id="UP001262835"/>
    </source>
</evidence>
<keyword evidence="3" id="KW-1185">Reference proteome</keyword>
<comment type="caution">
    <text evidence="2">The sequence shown here is derived from an EMBL/GenBank/DDBJ whole genome shotgun (WGS) entry which is preliminary data.</text>
</comment>
<evidence type="ECO:0008006" key="4">
    <source>
        <dbReference type="Google" id="ProtNLM"/>
    </source>
</evidence>
<gene>
    <name evidence="2" type="ORF">Q9S78_12100</name>
</gene>
<dbReference type="EMBL" id="JAUZVT010000002">
    <property type="protein sequence ID" value="MDT3331411.1"/>
    <property type="molecule type" value="Genomic_DNA"/>
</dbReference>
<evidence type="ECO:0000313" key="2">
    <source>
        <dbReference type="EMBL" id="MDT3331411.1"/>
    </source>
</evidence>
<protein>
    <recommendedName>
        <fullName evidence="4">MuF-like minor capsid protein</fullName>
    </recommendedName>
</protein>
<dbReference type="InterPro" id="IPR057369">
    <property type="entry name" value="VG15"/>
</dbReference>
<dbReference type="Pfam" id="PF25310">
    <property type="entry name" value="VG15"/>
    <property type="match status" value="1"/>
</dbReference>
<organism evidence="2 3">
    <name type="scientific">Microbacterium aquilitoris</name>
    <dbReference type="NCBI Taxonomy" id="3067307"/>
    <lineage>
        <taxon>Bacteria</taxon>
        <taxon>Bacillati</taxon>
        <taxon>Actinomycetota</taxon>
        <taxon>Actinomycetes</taxon>
        <taxon>Micrococcales</taxon>
        <taxon>Microbacteriaceae</taxon>
        <taxon>Microbacterium</taxon>
    </lineage>
</organism>
<feature type="compositionally biased region" description="Basic and acidic residues" evidence="1">
    <location>
        <begin position="220"/>
        <end position="236"/>
    </location>
</feature>
<accession>A0ABU3GND8</accession>
<name>A0ABU3GND8_9MICO</name>
<reference evidence="2 3" key="1">
    <citation type="submission" date="2023-08" db="EMBL/GenBank/DDBJ databases">
        <title>Microbacterium aquilitoris sp. nov. and Microbacterium gwkjibeachense sp. nov., isolated from beach.</title>
        <authorList>
            <person name="Lee S.D."/>
            <person name="Yang H."/>
            <person name="Kim I."/>
        </authorList>
    </citation>
    <scope>NUCLEOTIDE SEQUENCE [LARGE SCALE GENOMIC DNA]</scope>
    <source>
        <strain evidence="2 3">KSW-18</strain>
    </source>
</reference>